<reference evidence="4" key="1">
    <citation type="journal article" date="2021" name="Sci. Rep.">
        <title>Diploid genomic architecture of Nitzschia inconspicua, an elite biomass production diatom.</title>
        <authorList>
            <person name="Oliver A."/>
            <person name="Podell S."/>
            <person name="Pinowska A."/>
            <person name="Traller J.C."/>
            <person name="Smith S.R."/>
            <person name="McClure R."/>
            <person name="Beliaev A."/>
            <person name="Bohutskyi P."/>
            <person name="Hill E.A."/>
            <person name="Rabines A."/>
            <person name="Zheng H."/>
            <person name="Allen L.Z."/>
            <person name="Kuo A."/>
            <person name="Grigoriev I.V."/>
            <person name="Allen A.E."/>
            <person name="Hazlebeck D."/>
            <person name="Allen E.E."/>
        </authorList>
    </citation>
    <scope>NUCLEOTIDE SEQUENCE</scope>
    <source>
        <strain evidence="4">Hildebrandi</strain>
    </source>
</reference>
<dbReference type="Proteomes" id="UP000693970">
    <property type="component" value="Unassembled WGS sequence"/>
</dbReference>
<evidence type="ECO:0000313" key="5">
    <source>
        <dbReference type="Proteomes" id="UP000693970"/>
    </source>
</evidence>
<comment type="similarity">
    <text evidence="2">Belongs to the HSF family.</text>
</comment>
<dbReference type="GO" id="GO:0003700">
    <property type="term" value="F:DNA-binding transcription factor activity"/>
    <property type="evidence" value="ECO:0007669"/>
    <property type="project" value="InterPro"/>
</dbReference>
<evidence type="ECO:0000259" key="3">
    <source>
        <dbReference type="SMART" id="SM00415"/>
    </source>
</evidence>
<name>A0A9K3KX23_9STRA</name>
<dbReference type="InterPro" id="IPR000232">
    <property type="entry name" value="HSF_DNA-bd"/>
</dbReference>
<feature type="domain" description="HSF-type DNA-binding" evidence="3">
    <location>
        <begin position="5"/>
        <end position="88"/>
    </location>
</feature>
<reference evidence="4" key="2">
    <citation type="submission" date="2021-04" db="EMBL/GenBank/DDBJ databases">
        <authorList>
            <person name="Podell S."/>
        </authorList>
    </citation>
    <scope>NUCLEOTIDE SEQUENCE</scope>
    <source>
        <strain evidence="4">Hildebrandi</strain>
    </source>
</reference>
<evidence type="ECO:0000256" key="2">
    <source>
        <dbReference type="RuleBase" id="RU004020"/>
    </source>
</evidence>
<organism evidence="4 5">
    <name type="scientific">Nitzschia inconspicua</name>
    <dbReference type="NCBI Taxonomy" id="303405"/>
    <lineage>
        <taxon>Eukaryota</taxon>
        <taxon>Sar</taxon>
        <taxon>Stramenopiles</taxon>
        <taxon>Ochrophyta</taxon>
        <taxon>Bacillariophyta</taxon>
        <taxon>Bacillariophyceae</taxon>
        <taxon>Bacillariophycidae</taxon>
        <taxon>Bacillariales</taxon>
        <taxon>Bacillariaceae</taxon>
        <taxon>Nitzschia</taxon>
    </lineage>
</organism>
<comment type="caution">
    <text evidence="4">The sequence shown here is derived from an EMBL/GenBank/DDBJ whole genome shotgun (WGS) entry which is preliminary data.</text>
</comment>
<dbReference type="PANTHER" id="PTHR10015:SF206">
    <property type="entry name" value="HSF-TYPE DNA-BINDING DOMAIN-CONTAINING PROTEIN"/>
    <property type="match status" value="1"/>
</dbReference>
<accession>A0A9K3KX23</accession>
<dbReference type="EMBL" id="JAGRRH010000018">
    <property type="protein sequence ID" value="KAG7351413.1"/>
    <property type="molecule type" value="Genomic_DNA"/>
</dbReference>
<dbReference type="OrthoDB" id="79033at2759"/>
<keyword evidence="5" id="KW-1185">Reference proteome</keyword>
<dbReference type="SMART" id="SM00415">
    <property type="entry name" value="HSF"/>
    <property type="match status" value="1"/>
</dbReference>
<dbReference type="GO" id="GO:0043565">
    <property type="term" value="F:sequence-specific DNA binding"/>
    <property type="evidence" value="ECO:0007669"/>
    <property type="project" value="InterPro"/>
</dbReference>
<dbReference type="Pfam" id="PF00447">
    <property type="entry name" value="HSF_DNA-bind"/>
    <property type="match status" value="1"/>
</dbReference>
<keyword evidence="1 4" id="KW-0238">DNA-binding</keyword>
<dbReference type="AlphaFoldDB" id="A0A9K3KX23"/>
<sequence>MLEAVEESGDDNIVSWLSDSKSFKVHDVYLFTAAILPHFFQQTKYKSFQRQLNMWGFVRILTGPSAGGYNHDLFVRGREGLCKNMKRIKIKGSPEKRLKPIRCSNTRILSPRMPNFALNKSKEQSMPFRSQTSDENPSTNSSMAFLATCMGSVTKNLFDDIDQSESSSLSSFDDFELDLMFIEPLPLDSWQDGACDILEGLSTLVD</sequence>
<evidence type="ECO:0000313" key="4">
    <source>
        <dbReference type="EMBL" id="KAG7351413.1"/>
    </source>
</evidence>
<protein>
    <submittedName>
        <fullName evidence="4">HSF-type DNA-binding protein</fullName>
    </submittedName>
</protein>
<proteinExistence type="inferred from homology"/>
<gene>
    <name evidence="4" type="ORF">IV203_010773</name>
</gene>
<dbReference type="FunFam" id="1.10.10.10:FF:000479">
    <property type="entry name" value="Predicted protein"/>
    <property type="match status" value="1"/>
</dbReference>
<dbReference type="PANTHER" id="PTHR10015">
    <property type="entry name" value="HEAT SHOCK TRANSCRIPTION FACTOR"/>
    <property type="match status" value="1"/>
</dbReference>
<evidence type="ECO:0000256" key="1">
    <source>
        <dbReference type="ARBA" id="ARBA00023125"/>
    </source>
</evidence>